<dbReference type="GeneID" id="68693296"/>
<dbReference type="PANTHER" id="PTHR28511">
    <property type="entry name" value="ENDONUCLEASE V"/>
    <property type="match status" value="1"/>
</dbReference>
<evidence type="ECO:0000313" key="10">
    <source>
        <dbReference type="Proteomes" id="UP000296216"/>
    </source>
</evidence>
<dbReference type="GO" id="GO:0000287">
    <property type="term" value="F:magnesium ion binding"/>
    <property type="evidence" value="ECO:0007669"/>
    <property type="project" value="UniProtKB-UniRule"/>
</dbReference>
<dbReference type="Pfam" id="PF04493">
    <property type="entry name" value="Endonuclease_5"/>
    <property type="match status" value="1"/>
</dbReference>
<evidence type="ECO:0000256" key="6">
    <source>
        <dbReference type="ARBA" id="ARBA00022801"/>
    </source>
</evidence>
<dbReference type="PANTHER" id="PTHR28511:SF1">
    <property type="entry name" value="ENDONUCLEASE V"/>
    <property type="match status" value="1"/>
</dbReference>
<dbReference type="HAMAP" id="MF_00801">
    <property type="entry name" value="Endonuclease_5"/>
    <property type="match status" value="1"/>
</dbReference>
<keyword evidence="4 7" id="KW-0540">Nuclease</keyword>
<accession>A0A4D6GRP7</accession>
<dbReference type="GO" id="GO:0006281">
    <property type="term" value="P:DNA repair"/>
    <property type="evidence" value="ECO:0007669"/>
    <property type="project" value="UniProtKB-UniRule"/>
</dbReference>
<evidence type="ECO:0000256" key="1">
    <source>
        <dbReference type="ARBA" id="ARBA00001835"/>
    </source>
</evidence>
<dbReference type="EMBL" id="CP038631">
    <property type="protein sequence ID" value="QCC44201.1"/>
    <property type="molecule type" value="Genomic_DNA"/>
</dbReference>
<reference evidence="9 11" key="2">
    <citation type="submission" date="2019-07" db="EMBL/GenBank/DDBJ databases">
        <title>Genomic Encyclopedia of Archaeal and Bacterial Type Strains, Phase II (KMG-II): from individual species to whole genera.</title>
        <authorList>
            <person name="Goeker M."/>
        </authorList>
    </citation>
    <scope>NUCLEOTIDE SEQUENCE [LARGE SCALE GENOMIC DNA]</scope>
    <source>
        <strain evidence="9 11">DSM 3754</strain>
    </source>
</reference>
<name>A0A4D6GRP7_HALS9</name>
<dbReference type="GO" id="GO:0043737">
    <property type="term" value="F:deoxyribonuclease V activity"/>
    <property type="evidence" value="ECO:0007669"/>
    <property type="project" value="UniProtKB-UniRule"/>
</dbReference>
<dbReference type="AlphaFoldDB" id="A0A4D6GRP7"/>
<keyword evidence="7" id="KW-0234">DNA repair</keyword>
<organism evidence="8 10">
    <name type="scientific">Halobacterium salinarum (strain ATCC 33171 / DSM 3754 / JCM 8978 / NBRC 102687 / NCIMB 764 / 91-R6)</name>
    <dbReference type="NCBI Taxonomy" id="2597657"/>
    <lineage>
        <taxon>Archaea</taxon>
        <taxon>Methanobacteriati</taxon>
        <taxon>Methanobacteriota</taxon>
        <taxon>Stenosarchaea group</taxon>
        <taxon>Halobacteria</taxon>
        <taxon>Halobacteriales</taxon>
        <taxon>Halobacteriaceae</taxon>
        <taxon>Halobacterium</taxon>
    </lineage>
</organism>
<dbReference type="Proteomes" id="UP000323075">
    <property type="component" value="Unassembled WGS sequence"/>
</dbReference>
<proteinExistence type="inferred from homology"/>
<evidence type="ECO:0000256" key="5">
    <source>
        <dbReference type="ARBA" id="ARBA00022759"/>
    </source>
</evidence>
<keyword evidence="5 7" id="KW-0255">Endonuclease</keyword>
<feature type="site" description="Interaction with target DNA" evidence="7">
    <location>
        <position position="107"/>
    </location>
</feature>
<dbReference type="GO" id="GO:0005737">
    <property type="term" value="C:cytoplasm"/>
    <property type="evidence" value="ECO:0007669"/>
    <property type="project" value="UniProtKB-SubCell"/>
</dbReference>
<evidence type="ECO:0000313" key="11">
    <source>
        <dbReference type="Proteomes" id="UP000323075"/>
    </source>
</evidence>
<comment type="catalytic activity">
    <reaction evidence="1 7">
        <text>Endonucleolytic cleavage at apurinic or apyrimidinic sites to products with a 5'-phosphate.</text>
        <dbReference type="EC" id="3.1.21.7"/>
    </reaction>
</comment>
<comment type="subcellular location">
    <subcellularLocation>
        <location evidence="2 7">Cytoplasm</location>
    </subcellularLocation>
</comment>
<dbReference type="GO" id="GO:0003727">
    <property type="term" value="F:single-stranded RNA binding"/>
    <property type="evidence" value="ECO:0007669"/>
    <property type="project" value="TreeGrafter"/>
</dbReference>
<gene>
    <name evidence="7 8" type="primary">nfi</name>
    <name evidence="9" type="ORF">APQ99_01391</name>
    <name evidence="8" type="ORF">HBSAL_02360</name>
</gene>
<keyword evidence="7" id="KW-0479">Metal-binding</keyword>
<evidence type="ECO:0000256" key="3">
    <source>
        <dbReference type="ARBA" id="ARBA00022490"/>
    </source>
</evidence>
<dbReference type="EC" id="3.1.21.7" evidence="7"/>
<dbReference type="CDD" id="cd06559">
    <property type="entry name" value="Endonuclease_V"/>
    <property type="match status" value="1"/>
</dbReference>
<comment type="similarity">
    <text evidence="7">Belongs to the endonuclease V family.</text>
</comment>
<dbReference type="EMBL" id="VRYN01000002">
    <property type="protein sequence ID" value="TYO76750.1"/>
    <property type="molecule type" value="Genomic_DNA"/>
</dbReference>
<evidence type="ECO:0000313" key="8">
    <source>
        <dbReference type="EMBL" id="QCC44201.1"/>
    </source>
</evidence>
<dbReference type="Gene3D" id="3.30.2170.10">
    <property type="entry name" value="archaeoglobus fulgidus dsm 4304 superfamily"/>
    <property type="match status" value="1"/>
</dbReference>
<keyword evidence="7" id="KW-0227">DNA damage</keyword>
<feature type="binding site" evidence="7">
    <location>
        <position position="72"/>
    </location>
    <ligand>
        <name>Mg(2+)</name>
        <dbReference type="ChEBI" id="CHEBI:18420"/>
    </ligand>
</feature>
<keyword evidence="3 7" id="KW-0963">Cytoplasm</keyword>
<keyword evidence="6 7" id="KW-0378">Hydrolase</keyword>
<dbReference type="InterPro" id="IPR007581">
    <property type="entry name" value="Endonuclease-V"/>
</dbReference>
<comment type="function">
    <text evidence="7">DNA repair enzyme involved in the repair of deaminated bases. Selectively cleaves double-stranded DNA at the second phosphodiester bond 3' to a deoxyinosine leaving behind the intact lesion on the nicked DNA.</text>
</comment>
<comment type="cofactor">
    <cofactor evidence="7">
        <name>Mg(2+)</name>
        <dbReference type="ChEBI" id="CHEBI:18420"/>
    </cofactor>
</comment>
<reference evidence="8 10" key="1">
    <citation type="journal article" date="2019" name="Microbiol. Resour. Announc.">
        <title>The Genome Sequence of the Halobacterium salinarum Type Strain Is Closely Related to That of Laboratory Strains NRC-1 and R1.</title>
        <authorList>
            <person name="Pfeiffer F."/>
            <person name="Marchfelder A."/>
            <person name="Habermann B."/>
            <person name="Dyall-Smith M.L."/>
        </authorList>
    </citation>
    <scope>NUCLEOTIDE SEQUENCE [LARGE SCALE GENOMIC DNA]</scope>
    <source>
        <strain evidence="8">91-R6</strain>
        <strain evidence="10">ATCC 33171 / DSM 3754 / JCM 8978 / NBRC 102687 / NCIMB 764 / 91-R6</strain>
    </source>
</reference>
<evidence type="ECO:0000256" key="4">
    <source>
        <dbReference type="ARBA" id="ARBA00022722"/>
    </source>
</evidence>
<protein>
    <recommendedName>
        <fullName evidence="7">Endonuclease V</fullName>
        <ecNumber evidence="7">3.1.21.7</ecNumber>
    </recommendedName>
    <alternativeName>
        <fullName evidence="7">Deoxyinosine 3'endonuclease</fullName>
    </alternativeName>
    <alternativeName>
        <fullName evidence="7">Deoxyribonuclease V</fullName>
        <shortName evidence="7">DNase V</shortName>
    </alternativeName>
</protein>
<feature type="binding site" evidence="7">
    <location>
        <position position="137"/>
    </location>
    <ligand>
        <name>Mg(2+)</name>
        <dbReference type="ChEBI" id="CHEBI:18420"/>
    </ligand>
</feature>
<keyword evidence="7" id="KW-0460">Magnesium</keyword>
<dbReference type="Proteomes" id="UP000296216">
    <property type="component" value="Chromosome"/>
</dbReference>
<evidence type="ECO:0000256" key="7">
    <source>
        <dbReference type="HAMAP-Rule" id="MF_00801"/>
    </source>
</evidence>
<dbReference type="SMR" id="A0A4D6GRP7"/>
<dbReference type="RefSeq" id="WP_010902222.1">
    <property type="nucleotide sequence ID" value="NZ_VRYN01000002.1"/>
</dbReference>
<evidence type="ECO:0000256" key="2">
    <source>
        <dbReference type="ARBA" id="ARBA00004496"/>
    </source>
</evidence>
<evidence type="ECO:0000313" key="9">
    <source>
        <dbReference type="EMBL" id="TYO76750.1"/>
    </source>
</evidence>
<dbReference type="GO" id="GO:0016891">
    <property type="term" value="F:RNA endonuclease activity producing 5'-phosphomonoesters, hydrolytic mechanism"/>
    <property type="evidence" value="ECO:0007669"/>
    <property type="project" value="TreeGrafter"/>
</dbReference>
<reference evidence="8" key="3">
    <citation type="journal article" name="MicrobiologyOpen">
        <title>Whole-genome comparison between the type strain of Halobacterium salinarum (DSM 3754(T)) and the laboratory strains R1 and NRC-1.</title>
        <authorList>
            <person name="Pfeiffer F."/>
            <person name="Losensky G."/>
            <person name="Marchfelder A."/>
            <person name="Habermann B."/>
            <person name="Dyall-Smith M."/>
        </authorList>
    </citation>
    <scope>NUCLEOTIDE SEQUENCE</scope>
    <source>
        <strain evidence="8">91-R6</strain>
    </source>
</reference>
<sequence>MRVVRPEFRPAPGLDTDAMASRQRDIAAVADFADDHGLTPERIGLDEPPGEQAALGGATTSGEAAPVVVGVDQAFRDDEVSVSAAVAIRDGAVIERAAGNAPLDVPYVPGLLAFREGSAVIDALSSLSVEPDLLVVDGSGRIHYRQAGLATHVGVLFDVPAVGVAKSLLCGTPAAALADPLPAGTRVAIEADDSMDAPDGAVVGYALQSRQYPTPETRHINPLYVSPGHRVSAGTAADLVEATCTQYKLPAPTRLADQYAADLT</sequence>